<evidence type="ECO:0000313" key="2">
    <source>
        <dbReference type="Proteomes" id="UP000821853"/>
    </source>
</evidence>
<dbReference type="Proteomes" id="UP000821853">
    <property type="component" value="Chromosome 9"/>
</dbReference>
<comment type="caution">
    <text evidence="1">The sequence shown here is derived from an EMBL/GenBank/DDBJ whole genome shotgun (WGS) entry which is preliminary data.</text>
</comment>
<sequence>MQLAHYKRQVALGLMKAEQAAEDAKKSRHVSSTALFNRNSDIPGAGQNDCVNHIHVKVAQLNAERCKMPQFKRKTHVKCKKCKVYLCIEVDGTTNCFEQFQLV</sequence>
<evidence type="ECO:0000313" key="1">
    <source>
        <dbReference type="EMBL" id="KAH9382427.1"/>
    </source>
</evidence>
<keyword evidence="2" id="KW-1185">Reference proteome</keyword>
<reference evidence="1 2" key="1">
    <citation type="journal article" date="2020" name="Cell">
        <title>Large-Scale Comparative Analyses of Tick Genomes Elucidate Their Genetic Diversity and Vector Capacities.</title>
        <authorList>
            <consortium name="Tick Genome and Microbiome Consortium (TIGMIC)"/>
            <person name="Jia N."/>
            <person name="Wang J."/>
            <person name="Shi W."/>
            <person name="Du L."/>
            <person name="Sun Y."/>
            <person name="Zhan W."/>
            <person name="Jiang J.F."/>
            <person name="Wang Q."/>
            <person name="Zhang B."/>
            <person name="Ji P."/>
            <person name="Bell-Sakyi L."/>
            <person name="Cui X.M."/>
            <person name="Yuan T.T."/>
            <person name="Jiang B.G."/>
            <person name="Yang W.F."/>
            <person name="Lam T.T."/>
            <person name="Chang Q.C."/>
            <person name="Ding S.J."/>
            <person name="Wang X.J."/>
            <person name="Zhu J.G."/>
            <person name="Ruan X.D."/>
            <person name="Zhao L."/>
            <person name="Wei J.T."/>
            <person name="Ye R.Z."/>
            <person name="Que T.C."/>
            <person name="Du C.H."/>
            <person name="Zhou Y.H."/>
            <person name="Cheng J.X."/>
            <person name="Dai P.F."/>
            <person name="Guo W.B."/>
            <person name="Han X.H."/>
            <person name="Huang E.J."/>
            <person name="Li L.F."/>
            <person name="Wei W."/>
            <person name="Gao Y.C."/>
            <person name="Liu J.Z."/>
            <person name="Shao H.Z."/>
            <person name="Wang X."/>
            <person name="Wang C.C."/>
            <person name="Yang T.C."/>
            <person name="Huo Q.B."/>
            <person name="Li W."/>
            <person name="Chen H.Y."/>
            <person name="Chen S.E."/>
            <person name="Zhou L.G."/>
            <person name="Ni X.B."/>
            <person name="Tian J.H."/>
            <person name="Sheng Y."/>
            <person name="Liu T."/>
            <person name="Pan Y.S."/>
            <person name="Xia L.Y."/>
            <person name="Li J."/>
            <person name="Zhao F."/>
            <person name="Cao W.C."/>
        </authorList>
    </citation>
    <scope>NUCLEOTIDE SEQUENCE [LARGE SCALE GENOMIC DNA]</scope>
    <source>
        <strain evidence="1">HaeL-2018</strain>
    </source>
</reference>
<accession>A0A9J6H527</accession>
<gene>
    <name evidence="1" type="ORF">HPB48_000606</name>
</gene>
<dbReference type="AlphaFoldDB" id="A0A9J6H527"/>
<proteinExistence type="predicted"/>
<dbReference type="VEuPathDB" id="VectorBase:HLOH_048959"/>
<protein>
    <submittedName>
        <fullName evidence="1">Uncharacterized protein</fullName>
    </submittedName>
</protein>
<name>A0A9J6H527_HAELO</name>
<organism evidence="1 2">
    <name type="scientific">Haemaphysalis longicornis</name>
    <name type="common">Bush tick</name>
    <dbReference type="NCBI Taxonomy" id="44386"/>
    <lineage>
        <taxon>Eukaryota</taxon>
        <taxon>Metazoa</taxon>
        <taxon>Ecdysozoa</taxon>
        <taxon>Arthropoda</taxon>
        <taxon>Chelicerata</taxon>
        <taxon>Arachnida</taxon>
        <taxon>Acari</taxon>
        <taxon>Parasitiformes</taxon>
        <taxon>Ixodida</taxon>
        <taxon>Ixodoidea</taxon>
        <taxon>Ixodidae</taxon>
        <taxon>Haemaphysalinae</taxon>
        <taxon>Haemaphysalis</taxon>
    </lineage>
</organism>
<dbReference type="OrthoDB" id="6515644at2759"/>
<dbReference type="EMBL" id="JABSTR010000011">
    <property type="protein sequence ID" value="KAH9382427.1"/>
    <property type="molecule type" value="Genomic_DNA"/>
</dbReference>